<evidence type="ECO:0000313" key="4">
    <source>
        <dbReference type="Proteomes" id="UP000785679"/>
    </source>
</evidence>
<keyword evidence="4" id="KW-1185">Reference proteome</keyword>
<organism evidence="3 4">
    <name type="scientific">Halteria grandinella</name>
    <dbReference type="NCBI Taxonomy" id="5974"/>
    <lineage>
        <taxon>Eukaryota</taxon>
        <taxon>Sar</taxon>
        <taxon>Alveolata</taxon>
        <taxon>Ciliophora</taxon>
        <taxon>Intramacronucleata</taxon>
        <taxon>Spirotrichea</taxon>
        <taxon>Stichotrichia</taxon>
        <taxon>Sporadotrichida</taxon>
        <taxon>Halteriidae</taxon>
        <taxon>Halteria</taxon>
    </lineage>
</organism>
<evidence type="ECO:0000256" key="2">
    <source>
        <dbReference type="ARBA" id="ARBA00023242"/>
    </source>
</evidence>
<accession>A0A8J8NZI0</accession>
<comment type="subcellular location">
    <subcellularLocation>
        <location evidence="1">Nucleus</location>
    </subcellularLocation>
</comment>
<sequence>MQVLHSEDASVPPLFYKYFSDLTPEQIQRYDSAGGEMDQRFAGQRGTLLGVTIPYCGPWFNPNGEERPKQCLLKLYDDQARQLKLNDVVTVIGHLEFNRKVASEDAQMQDAAGDSEVELRTDIPNDHLLPHLHVLAMRQNQRMHTHPLLKKADAKSQLVVENSQSLKETKGRLLAVFKLLLNGDAFAAEYLLLSWLARVHTRKDSFIIGHLPINLTNITFLQGRHLLKFLQSITPLLCPLPLSIENLSQTRFSPKKNYDTNILEQGQLQFIDGTLVVADETVLKEGMIMGEGVSNIKALATLAEQQIVEYDFQYYQQSYPVNAGIIILSDGRSMFKNTLQVPVGLGKAAGPPPFDESNFHQWLTLARLEAVSEGSMQLGKEVFDRARELERERLVRVALSVQKAAV</sequence>
<dbReference type="GO" id="GO:0003682">
    <property type="term" value="F:chromatin binding"/>
    <property type="evidence" value="ECO:0007669"/>
    <property type="project" value="TreeGrafter"/>
</dbReference>
<dbReference type="Pfam" id="PF09739">
    <property type="entry name" value="MCM_bind"/>
    <property type="match status" value="2"/>
</dbReference>
<dbReference type="PANTHER" id="PTHR13489:SF0">
    <property type="entry name" value="MINI-CHROMOSOME MAINTENANCE COMPLEX-BINDING PROTEIN"/>
    <property type="match status" value="1"/>
</dbReference>
<protein>
    <recommendedName>
        <fullName evidence="5">Mini-chromosome maintenance complex-binding protein</fullName>
    </recommendedName>
</protein>
<proteinExistence type="predicted"/>
<dbReference type="AlphaFoldDB" id="A0A8J8NZI0"/>
<dbReference type="InterPro" id="IPR019140">
    <property type="entry name" value="MCM_complex-bd"/>
</dbReference>
<evidence type="ECO:0000256" key="1">
    <source>
        <dbReference type="ARBA" id="ARBA00004123"/>
    </source>
</evidence>
<keyword evidence="2" id="KW-0539">Nucleus</keyword>
<dbReference type="GO" id="GO:0006261">
    <property type="term" value="P:DNA-templated DNA replication"/>
    <property type="evidence" value="ECO:0007669"/>
    <property type="project" value="TreeGrafter"/>
</dbReference>
<comment type="caution">
    <text evidence="3">The sequence shown here is derived from an EMBL/GenBank/DDBJ whole genome shotgun (WGS) entry which is preliminary data.</text>
</comment>
<dbReference type="EMBL" id="RRYP01002704">
    <property type="protein sequence ID" value="TNV84503.1"/>
    <property type="molecule type" value="Genomic_DNA"/>
</dbReference>
<evidence type="ECO:0000313" key="3">
    <source>
        <dbReference type="EMBL" id="TNV84503.1"/>
    </source>
</evidence>
<gene>
    <name evidence="3" type="ORF">FGO68_gene9640</name>
</gene>
<dbReference type="OrthoDB" id="409247at2759"/>
<dbReference type="PANTHER" id="PTHR13489">
    <property type="entry name" value="MINI-CHROMOSOME MAINTENANCE COMPLEX-BINDING PROTEIN"/>
    <property type="match status" value="1"/>
</dbReference>
<dbReference type="Proteomes" id="UP000785679">
    <property type="component" value="Unassembled WGS sequence"/>
</dbReference>
<reference evidence="3" key="1">
    <citation type="submission" date="2019-06" db="EMBL/GenBank/DDBJ databases">
        <authorList>
            <person name="Zheng W."/>
        </authorList>
    </citation>
    <scope>NUCLEOTIDE SEQUENCE</scope>
    <source>
        <strain evidence="3">QDHG01</strain>
    </source>
</reference>
<name>A0A8J8NZI0_HALGN</name>
<dbReference type="GO" id="GO:0005634">
    <property type="term" value="C:nucleus"/>
    <property type="evidence" value="ECO:0007669"/>
    <property type="project" value="UniProtKB-SubCell"/>
</dbReference>
<evidence type="ECO:0008006" key="5">
    <source>
        <dbReference type="Google" id="ProtNLM"/>
    </source>
</evidence>